<dbReference type="EMBL" id="JAQQWN010000004">
    <property type="protein sequence ID" value="KAK8089996.1"/>
    <property type="molecule type" value="Genomic_DNA"/>
</dbReference>
<keyword evidence="1" id="KW-1133">Transmembrane helix</keyword>
<dbReference type="Proteomes" id="UP001433268">
    <property type="component" value="Unassembled WGS sequence"/>
</dbReference>
<keyword evidence="3" id="KW-1185">Reference proteome</keyword>
<protein>
    <submittedName>
        <fullName evidence="2">Uncharacterized protein</fullName>
    </submittedName>
</protein>
<comment type="caution">
    <text evidence="2">The sequence shown here is derived from an EMBL/GenBank/DDBJ whole genome shotgun (WGS) entry which is preliminary data.</text>
</comment>
<gene>
    <name evidence="2" type="ORF">PG997_004957</name>
</gene>
<feature type="transmembrane region" description="Helical" evidence="1">
    <location>
        <begin position="278"/>
        <end position="298"/>
    </location>
</feature>
<keyword evidence="1" id="KW-0472">Membrane</keyword>
<dbReference type="GeneID" id="92042332"/>
<proteinExistence type="predicted"/>
<feature type="transmembrane region" description="Helical" evidence="1">
    <location>
        <begin position="198"/>
        <end position="217"/>
    </location>
</feature>
<evidence type="ECO:0000256" key="1">
    <source>
        <dbReference type="SAM" id="Phobius"/>
    </source>
</evidence>
<organism evidence="2 3">
    <name type="scientific">Apiospora hydei</name>
    <dbReference type="NCBI Taxonomy" id="1337664"/>
    <lineage>
        <taxon>Eukaryota</taxon>
        <taxon>Fungi</taxon>
        <taxon>Dikarya</taxon>
        <taxon>Ascomycota</taxon>
        <taxon>Pezizomycotina</taxon>
        <taxon>Sordariomycetes</taxon>
        <taxon>Xylariomycetidae</taxon>
        <taxon>Amphisphaeriales</taxon>
        <taxon>Apiosporaceae</taxon>
        <taxon>Apiospora</taxon>
    </lineage>
</organism>
<reference evidence="2 3" key="1">
    <citation type="submission" date="2023-01" db="EMBL/GenBank/DDBJ databases">
        <title>Analysis of 21 Apiospora genomes using comparative genomics revels a genus with tremendous synthesis potential of carbohydrate active enzymes and secondary metabolites.</title>
        <authorList>
            <person name="Sorensen T."/>
        </authorList>
    </citation>
    <scope>NUCLEOTIDE SEQUENCE [LARGE SCALE GENOMIC DNA]</scope>
    <source>
        <strain evidence="2 3">CBS 114990</strain>
    </source>
</reference>
<evidence type="ECO:0000313" key="2">
    <source>
        <dbReference type="EMBL" id="KAK8089996.1"/>
    </source>
</evidence>
<sequence length="751" mass="83997">MATNATVDADNFANNAFTNLAPLLTLFGDEVTKQFLATSMGIPDAVMLGPETPHDEEKEVLSSTSANVREIWTGNRVVRQTGASKSTAFVFDPNWVAHLDASGQTWDLQSLNKHFEERRNLPDPLIAPDPKLRGRADSVSPSITLNVRGAIPDTRLVIVFGIIGLLLQALVIAMIAVATYKWKLPRSGKVVASYGYPIWVSGTIATNLGISICGWAIGNSTRRITFKPCTARHNPASIVILQEAMVEQNFPPYAIKLVEPSTGYILPRRWSPSGRAQYIIVGLGAVLALGGFVCQNFGTRELHFSAGIAQLVLTLVMTILRAWLRLNIGDPPNDTQELRRGYEACSLATMLTGYECHMPVIGFKRDYRKDRGLRVIWDSWNELSDVRCLLEQRRKGGHHQHPQVISRILRLHAELVYHEADVLETTEMAENCYNAMKSVIQTVFRCDSDTARSKIQMLNPLTYMMLSSCNATKTTDMRSINAIHLPDRTVDDQEIIQFLRSIIGLTRYACTATRDRPHSKIRILGYCAEGDEPLYAKLLQAWLVSQPVYGMSLSPPPAGWQFQPQTEGMPLHPRPRWHDAMTVMRDPPRVPDYELVAVVYPLKTTDMHISTTKLDPDRVRKALTEHVVLELMSSFFLAVVTQFEKEAIEFMRGDQLTECDTLVNILVEHGVCPTVGDARVAVVPALVSRGMLFYWPREYRAETGDDQSPWDDREVWLNSPLRAFLTGSQLEKRMLGTQTPTSQGLSTHAAS</sequence>
<feature type="transmembrane region" description="Helical" evidence="1">
    <location>
        <begin position="156"/>
        <end position="178"/>
    </location>
</feature>
<keyword evidence="1" id="KW-0812">Transmembrane</keyword>
<evidence type="ECO:0000313" key="3">
    <source>
        <dbReference type="Proteomes" id="UP001433268"/>
    </source>
</evidence>
<name>A0ABR1X3M6_9PEZI</name>
<accession>A0ABR1X3M6</accession>
<dbReference type="RefSeq" id="XP_066672890.1">
    <property type="nucleotide sequence ID" value="XM_066809272.1"/>
</dbReference>